<gene>
    <name evidence="2" type="ORF">AGLY_009889</name>
</gene>
<evidence type="ECO:0000313" key="2">
    <source>
        <dbReference type="EMBL" id="KAE9532808.1"/>
    </source>
</evidence>
<reference evidence="2 3" key="1">
    <citation type="submission" date="2019-08" db="EMBL/GenBank/DDBJ databases">
        <title>The genome of the soybean aphid Biotype 1, its phylome, world population structure and adaptation to the North American continent.</title>
        <authorList>
            <person name="Giordano R."/>
            <person name="Donthu R.K."/>
            <person name="Hernandez A.G."/>
            <person name="Wright C.L."/>
            <person name="Zimin A.V."/>
        </authorList>
    </citation>
    <scope>NUCLEOTIDE SEQUENCE [LARGE SCALE GENOMIC DNA]</scope>
    <source>
        <tissue evidence="2">Whole aphids</tissue>
    </source>
</reference>
<dbReference type="AlphaFoldDB" id="A0A6G0TJC8"/>
<dbReference type="EMBL" id="VYZN01000038">
    <property type="protein sequence ID" value="KAE9532808.1"/>
    <property type="molecule type" value="Genomic_DNA"/>
</dbReference>
<keyword evidence="3" id="KW-1185">Reference proteome</keyword>
<keyword evidence="1" id="KW-1133">Transmembrane helix</keyword>
<protein>
    <submittedName>
        <fullName evidence="2">Uncharacterized protein</fullName>
    </submittedName>
</protein>
<sequence length="207" mass="24125">MRISFVHLSLKDIKWESRIDESFCISTISSTVNFVISNSAVAYKRPRILLTYITNIPRGSFDKVYELIFSTDFQTPFTIYNTIIIDIHHLYNRSNNIPDVEKNDKLIYSSTIIHYGTLDFLKKRLKGCQIAKITERSLGAVEEHQRMRNYLLRIEREGVQKVKMFVVITAAYVIFWGPLFFVTLVQHPLYGNRSDYECVKSIAIISK</sequence>
<comment type="caution">
    <text evidence="2">The sequence shown here is derived from an EMBL/GenBank/DDBJ whole genome shotgun (WGS) entry which is preliminary data.</text>
</comment>
<keyword evidence="1" id="KW-0472">Membrane</keyword>
<dbReference type="Proteomes" id="UP000475862">
    <property type="component" value="Unassembled WGS sequence"/>
</dbReference>
<evidence type="ECO:0000256" key="1">
    <source>
        <dbReference type="SAM" id="Phobius"/>
    </source>
</evidence>
<accession>A0A6G0TJC8</accession>
<feature type="transmembrane region" description="Helical" evidence="1">
    <location>
        <begin position="162"/>
        <end position="185"/>
    </location>
</feature>
<dbReference type="OrthoDB" id="10037292at2759"/>
<organism evidence="2 3">
    <name type="scientific">Aphis glycines</name>
    <name type="common">Soybean aphid</name>
    <dbReference type="NCBI Taxonomy" id="307491"/>
    <lineage>
        <taxon>Eukaryota</taxon>
        <taxon>Metazoa</taxon>
        <taxon>Ecdysozoa</taxon>
        <taxon>Arthropoda</taxon>
        <taxon>Hexapoda</taxon>
        <taxon>Insecta</taxon>
        <taxon>Pterygota</taxon>
        <taxon>Neoptera</taxon>
        <taxon>Paraneoptera</taxon>
        <taxon>Hemiptera</taxon>
        <taxon>Sternorrhyncha</taxon>
        <taxon>Aphidomorpha</taxon>
        <taxon>Aphidoidea</taxon>
        <taxon>Aphididae</taxon>
        <taxon>Aphidini</taxon>
        <taxon>Aphis</taxon>
        <taxon>Aphis</taxon>
    </lineage>
</organism>
<evidence type="ECO:0000313" key="3">
    <source>
        <dbReference type="Proteomes" id="UP000475862"/>
    </source>
</evidence>
<name>A0A6G0TJC8_APHGL</name>
<keyword evidence="1" id="KW-0812">Transmembrane</keyword>
<proteinExistence type="predicted"/>